<dbReference type="Proteomes" id="UP000035963">
    <property type="component" value="Unassembled WGS sequence"/>
</dbReference>
<evidence type="ECO:0000313" key="2">
    <source>
        <dbReference type="Proteomes" id="UP000035963"/>
    </source>
</evidence>
<comment type="caution">
    <text evidence="1">The sequence shown here is derived from an EMBL/GenBank/DDBJ whole genome shotgun (WGS) entry which is preliminary data.</text>
</comment>
<reference evidence="1 2" key="1">
    <citation type="journal article" date="2015" name="Genome Announc.">
        <title>Draft Genome Sequence of Burkholderia sp. Strain PML1(12), an Ectomycorrhizosphere-Inhabiting Bacterium with Effective Mineral-Weathering Ability.</title>
        <authorList>
            <person name="Uroz S."/>
            <person name="Oger P."/>
        </authorList>
    </citation>
    <scope>NUCLEOTIDE SEQUENCE [LARGE SCALE GENOMIC DNA]</scope>
    <source>
        <strain evidence="2">PML1(12)</strain>
    </source>
</reference>
<protein>
    <submittedName>
        <fullName evidence="1">Uncharacterized protein</fullName>
    </submittedName>
</protein>
<dbReference type="PATRIC" id="fig|908627.4.peg.7371"/>
<name>A0A0J1CNI9_9BURK</name>
<accession>A0A0J1CNI9</accession>
<gene>
    <name evidence="1" type="ORF">EOS_32995</name>
</gene>
<sequence length="91" mass="10075">MSKAQAARAHQAFYDMIDQRDAAKRARRPTVPVGEPVTVLVIVPVVLPMSEIHAAADRLMDTPEYQAHARMLDAMLADMLLDPLPDVPIKD</sequence>
<dbReference type="EMBL" id="AEJF01000194">
    <property type="protein sequence ID" value="KLU21961.1"/>
    <property type="molecule type" value="Genomic_DNA"/>
</dbReference>
<organism evidence="1 2">
    <name type="scientific">Caballeronia mineralivorans PML1(12)</name>
    <dbReference type="NCBI Taxonomy" id="908627"/>
    <lineage>
        <taxon>Bacteria</taxon>
        <taxon>Pseudomonadati</taxon>
        <taxon>Pseudomonadota</taxon>
        <taxon>Betaproteobacteria</taxon>
        <taxon>Burkholderiales</taxon>
        <taxon>Burkholderiaceae</taxon>
        <taxon>Caballeronia</taxon>
    </lineage>
</organism>
<evidence type="ECO:0000313" key="1">
    <source>
        <dbReference type="EMBL" id="KLU21961.1"/>
    </source>
</evidence>
<dbReference type="AlphaFoldDB" id="A0A0J1CNI9"/>
<proteinExistence type="predicted"/>
<keyword evidence="2" id="KW-1185">Reference proteome</keyword>
<dbReference type="RefSeq" id="WP_047896410.1">
    <property type="nucleotide sequence ID" value="NZ_AEJF01000194.1"/>
</dbReference>